<dbReference type="InterPro" id="IPR019316">
    <property type="entry name" value="G8_domain"/>
</dbReference>
<evidence type="ECO:0000313" key="6">
    <source>
        <dbReference type="EMBL" id="CAE8664718.1"/>
    </source>
</evidence>
<dbReference type="SUPFAM" id="SSF51126">
    <property type="entry name" value="Pectin lyase-like"/>
    <property type="match status" value="1"/>
</dbReference>
<keyword evidence="3" id="KW-0732">Signal</keyword>
<dbReference type="SUPFAM" id="SSF81296">
    <property type="entry name" value="E set domains"/>
    <property type="match status" value="1"/>
</dbReference>
<dbReference type="InterPro" id="IPR055401">
    <property type="entry name" value="CEMIP_beta-hel_dom"/>
</dbReference>
<accession>A0A813J1P9</accession>
<dbReference type="InterPro" id="IPR011050">
    <property type="entry name" value="Pectin_lyase_fold/virulence"/>
</dbReference>
<comment type="subcellular location">
    <subcellularLocation>
        <location evidence="1">Cell membrane</location>
    </subcellularLocation>
</comment>
<feature type="domain" description="G8" evidence="5">
    <location>
        <begin position="225"/>
        <end position="374"/>
    </location>
</feature>
<dbReference type="PANTHER" id="PTHR46769">
    <property type="entry name" value="POLYCYSTIC KIDNEY AND HEPATIC DISEASE 1 (AUTOSOMAL RECESSIVE)-LIKE 1"/>
    <property type="match status" value="1"/>
</dbReference>
<evidence type="ECO:0000259" key="5">
    <source>
        <dbReference type="PROSITE" id="PS51484"/>
    </source>
</evidence>
<dbReference type="Proteomes" id="UP000626109">
    <property type="component" value="Unassembled WGS sequence"/>
</dbReference>
<keyword evidence="4" id="KW-0325">Glycoprotein</keyword>
<feature type="non-terminal residue" evidence="6">
    <location>
        <position position="783"/>
    </location>
</feature>
<evidence type="ECO:0000256" key="3">
    <source>
        <dbReference type="ARBA" id="ARBA00022729"/>
    </source>
</evidence>
<dbReference type="EMBL" id="CAJNNW010019539">
    <property type="protein sequence ID" value="CAE8664718.1"/>
    <property type="molecule type" value="Genomic_DNA"/>
</dbReference>
<reference evidence="6" key="1">
    <citation type="submission" date="2021-02" db="EMBL/GenBank/DDBJ databases">
        <authorList>
            <person name="Dougan E. K."/>
            <person name="Rhodes N."/>
            <person name="Thang M."/>
            <person name="Chan C."/>
        </authorList>
    </citation>
    <scope>NUCLEOTIDE SEQUENCE</scope>
</reference>
<dbReference type="InterPro" id="IPR052387">
    <property type="entry name" value="Fibrocystin"/>
</dbReference>
<sequence length="783" mass="86576">VRNLTGNTTWTVVGSASSAVVTGATIAQGWTVYPVGNNETGAITAQAFRIRILPDACNSAGELMRGIRFRGIILDTYDVRECPIELAGVSHPLASADGGFLWVPMLMIHSLDRTPVIYELTPNRGTARGDTSVTVIGTGLQPLDSYGNAMSSSDSINNTRVDFNGYSCVVASANDTAVTCVTVERTDGITPFSTEVFIAGRGRAFISGTSEATTFKYVDKWSDVHSWLDSEPPVDGDTVIIPEGQAIMLDVDSPKLFLLLVSGFLEFERKDLALNATYIWIAGGEFQVGTEEAPFLHRATITLHGDRWWTIELPVIGSKMLAVTNLGGLQGGCHTSTMRLSSYGRDFTSTCPVRKVGKLDIHGKPGTSWTRLVETASAGATLLKLEESVDWEVGARVLITQSQNGETEEVRLVKGIQDNGFTLELDLPLEREHLGIWYFNDEIPTPTDVRAAVGLLTRNVKVQGDDASERPGNAYMFGVHMGCFHGGELRVENTEVTRSGQAANLGRYSSHWHHMSPGRTIDVADKAYLRNNSYHDTFQRAVVCHSTDYCMVQHNIAHRSKGHSFFTEEGQEHFALFEHNLAVSPQQHPLLLDDDMDPAGFWLPGFTGWHRHNLAVGCHRGWRLRVISDGKKQTDLTFFNNSAHACGFGWHLKPPHAPPTLNTFKDFTVFRCSTGMFYYGTGNIFHDNHRFLECGTGHFMNHLSNNLHTAPFYHNLYLALDVLMQRMKSCMLAHRTHSWETAKYLELLPLEIGTAVSQDEEELVQRVATGDLKVKELAARLQG</sequence>
<proteinExistence type="predicted"/>
<dbReference type="SMART" id="SM01225">
    <property type="entry name" value="G8"/>
    <property type="match status" value="1"/>
</dbReference>
<dbReference type="CDD" id="cd00603">
    <property type="entry name" value="IPT_PCSR"/>
    <property type="match status" value="1"/>
</dbReference>
<dbReference type="InterPro" id="IPR014756">
    <property type="entry name" value="Ig_E-set"/>
</dbReference>
<dbReference type="InterPro" id="IPR013783">
    <property type="entry name" value="Ig-like_fold"/>
</dbReference>
<protein>
    <recommendedName>
        <fullName evidence="5">G8 domain-containing protein</fullName>
    </recommendedName>
</protein>
<dbReference type="SMART" id="SM00429">
    <property type="entry name" value="IPT"/>
    <property type="match status" value="1"/>
</dbReference>
<dbReference type="PROSITE" id="PS51484">
    <property type="entry name" value="G8"/>
    <property type="match status" value="1"/>
</dbReference>
<name>A0A813J1P9_POLGL</name>
<evidence type="ECO:0000256" key="1">
    <source>
        <dbReference type="ARBA" id="ARBA00004236"/>
    </source>
</evidence>
<dbReference type="Pfam" id="PF01833">
    <property type="entry name" value="TIG"/>
    <property type="match status" value="1"/>
</dbReference>
<dbReference type="InterPro" id="IPR002909">
    <property type="entry name" value="IPT_dom"/>
</dbReference>
<dbReference type="PANTHER" id="PTHR46769:SF2">
    <property type="entry name" value="FIBROCYSTIN-L ISOFORM 2 PRECURSOR-RELATED"/>
    <property type="match status" value="1"/>
</dbReference>
<dbReference type="AlphaFoldDB" id="A0A813J1P9"/>
<gene>
    <name evidence="6" type="ORF">PGLA2088_LOCUS15699</name>
</gene>
<dbReference type="GO" id="GO:0005886">
    <property type="term" value="C:plasma membrane"/>
    <property type="evidence" value="ECO:0007669"/>
    <property type="project" value="UniProtKB-SubCell"/>
</dbReference>
<keyword evidence="2" id="KW-1003">Cell membrane</keyword>
<keyword evidence="2" id="KW-0472">Membrane</keyword>
<evidence type="ECO:0000256" key="4">
    <source>
        <dbReference type="ARBA" id="ARBA00023180"/>
    </source>
</evidence>
<evidence type="ECO:0000313" key="7">
    <source>
        <dbReference type="Proteomes" id="UP000626109"/>
    </source>
</evidence>
<organism evidence="6 7">
    <name type="scientific">Polarella glacialis</name>
    <name type="common">Dinoflagellate</name>
    <dbReference type="NCBI Taxonomy" id="89957"/>
    <lineage>
        <taxon>Eukaryota</taxon>
        <taxon>Sar</taxon>
        <taxon>Alveolata</taxon>
        <taxon>Dinophyceae</taxon>
        <taxon>Suessiales</taxon>
        <taxon>Suessiaceae</taxon>
        <taxon>Polarella</taxon>
    </lineage>
</organism>
<evidence type="ECO:0000256" key="2">
    <source>
        <dbReference type="ARBA" id="ARBA00022475"/>
    </source>
</evidence>
<comment type="caution">
    <text evidence="6">The sequence shown here is derived from an EMBL/GenBank/DDBJ whole genome shotgun (WGS) entry which is preliminary data.</text>
</comment>
<dbReference type="Gene3D" id="2.60.40.10">
    <property type="entry name" value="Immunoglobulins"/>
    <property type="match status" value="1"/>
</dbReference>
<dbReference type="Pfam" id="PF10162">
    <property type="entry name" value="G8"/>
    <property type="match status" value="1"/>
</dbReference>
<dbReference type="Pfam" id="PF24606">
    <property type="entry name" value="CEMIP_beta-hel"/>
    <property type="match status" value="1"/>
</dbReference>